<proteinExistence type="predicted"/>
<evidence type="ECO:0000313" key="1">
    <source>
        <dbReference type="EMBL" id="GMH21147.1"/>
    </source>
</evidence>
<dbReference type="Proteomes" id="UP001279734">
    <property type="component" value="Unassembled WGS sequence"/>
</dbReference>
<dbReference type="EMBL" id="BSYO01000022">
    <property type="protein sequence ID" value="GMH21147.1"/>
    <property type="molecule type" value="Genomic_DNA"/>
</dbReference>
<comment type="caution">
    <text evidence="1">The sequence shown here is derived from an EMBL/GenBank/DDBJ whole genome shotgun (WGS) entry which is preliminary data.</text>
</comment>
<organism evidence="1 2">
    <name type="scientific">Nepenthes gracilis</name>
    <name type="common">Slender pitcher plant</name>
    <dbReference type="NCBI Taxonomy" id="150966"/>
    <lineage>
        <taxon>Eukaryota</taxon>
        <taxon>Viridiplantae</taxon>
        <taxon>Streptophyta</taxon>
        <taxon>Embryophyta</taxon>
        <taxon>Tracheophyta</taxon>
        <taxon>Spermatophyta</taxon>
        <taxon>Magnoliopsida</taxon>
        <taxon>eudicotyledons</taxon>
        <taxon>Gunneridae</taxon>
        <taxon>Pentapetalae</taxon>
        <taxon>Caryophyllales</taxon>
        <taxon>Nepenthaceae</taxon>
        <taxon>Nepenthes</taxon>
    </lineage>
</organism>
<sequence>MCLFPLGSRGPGIRFLDDTLLSRCIRGGVGSLYVGLVIKAQLARHGTDMFSSLYVLHDEFHAALFFFRPLLRNWCHDVASPYATCGDAAKWAAAILKSRFFGIQRLAVDVVAIHRTIECLGFCAGLTFAFILAHAACRHRADDIGPANDLWLCTAWVSWVD</sequence>
<gene>
    <name evidence="1" type="ORF">Nepgr_022989</name>
</gene>
<dbReference type="AlphaFoldDB" id="A0AAD3XXB3"/>
<reference evidence="1" key="1">
    <citation type="submission" date="2023-05" db="EMBL/GenBank/DDBJ databases">
        <title>Nepenthes gracilis genome sequencing.</title>
        <authorList>
            <person name="Fukushima K."/>
        </authorList>
    </citation>
    <scope>NUCLEOTIDE SEQUENCE</scope>
    <source>
        <strain evidence="1">SING2019-196</strain>
    </source>
</reference>
<name>A0AAD3XXB3_NEPGR</name>
<protein>
    <submittedName>
        <fullName evidence="1">Uncharacterized protein</fullName>
    </submittedName>
</protein>
<keyword evidence="2" id="KW-1185">Reference proteome</keyword>
<evidence type="ECO:0000313" key="2">
    <source>
        <dbReference type="Proteomes" id="UP001279734"/>
    </source>
</evidence>
<accession>A0AAD3XXB3</accession>